<reference evidence="1 2" key="1">
    <citation type="submission" date="2023-02" db="EMBL/GenBank/DDBJ databases">
        <title>Entomopathogenic bacteria.</title>
        <authorList>
            <person name="Machado R.A."/>
        </authorList>
    </citation>
    <scope>NUCLEOTIDE SEQUENCE [LARGE SCALE GENOMIC DNA]</scope>
    <source>
        <strain evidence="1 2">XENO-2</strain>
    </source>
</reference>
<organism evidence="1 2">
    <name type="scientific">Xenorhabdus anantnagensis</name>
    <dbReference type="NCBI Taxonomy" id="3025875"/>
    <lineage>
        <taxon>Bacteria</taxon>
        <taxon>Pseudomonadati</taxon>
        <taxon>Pseudomonadota</taxon>
        <taxon>Gammaproteobacteria</taxon>
        <taxon>Enterobacterales</taxon>
        <taxon>Morganellaceae</taxon>
        <taxon>Xenorhabdus</taxon>
    </lineage>
</organism>
<evidence type="ECO:0000313" key="2">
    <source>
        <dbReference type="Proteomes" id="UP001220225"/>
    </source>
</evidence>
<name>A0ABT5LLN5_9GAMM</name>
<dbReference type="EMBL" id="JAQRFN010000001">
    <property type="protein sequence ID" value="MDC9595316.1"/>
    <property type="molecule type" value="Genomic_DNA"/>
</dbReference>
<sequence length="70" mass="8190">MITRSAPKKDKQAPEYRMLIDAWNSPNYTGIVSEYSVFLPDEMHYNGNTQPWFAQQEWELILSGYHGPKI</sequence>
<protein>
    <submittedName>
        <fullName evidence="1">Uncharacterized protein</fullName>
    </submittedName>
</protein>
<evidence type="ECO:0000313" key="1">
    <source>
        <dbReference type="EMBL" id="MDC9595316.1"/>
    </source>
</evidence>
<dbReference type="Proteomes" id="UP001220225">
    <property type="component" value="Unassembled WGS sequence"/>
</dbReference>
<keyword evidence="2" id="KW-1185">Reference proteome</keyword>
<dbReference type="RefSeq" id="WP_273573803.1">
    <property type="nucleotide sequence ID" value="NZ_JAQRFN010000001.1"/>
</dbReference>
<accession>A0ABT5LLN5</accession>
<proteinExistence type="predicted"/>
<comment type="caution">
    <text evidence="1">The sequence shown here is derived from an EMBL/GenBank/DDBJ whole genome shotgun (WGS) entry which is preliminary data.</text>
</comment>
<gene>
    <name evidence="1" type="ORF">PSI14_00130</name>
</gene>